<dbReference type="RefSeq" id="WP_189992931.1">
    <property type="nucleotide sequence ID" value="NZ_BMZS01000010.1"/>
</dbReference>
<dbReference type="GO" id="GO:0008168">
    <property type="term" value="F:methyltransferase activity"/>
    <property type="evidence" value="ECO:0007669"/>
    <property type="project" value="UniProtKB-KW"/>
</dbReference>
<dbReference type="InterPro" id="IPR011990">
    <property type="entry name" value="TPR-like_helical_dom_sf"/>
</dbReference>
<dbReference type="Pfam" id="PF08242">
    <property type="entry name" value="Methyltransf_12"/>
    <property type="match status" value="1"/>
</dbReference>
<dbReference type="PANTHER" id="PTHR43464">
    <property type="entry name" value="METHYLTRANSFERASE"/>
    <property type="match status" value="1"/>
</dbReference>
<proteinExistence type="predicted"/>
<dbReference type="SUPFAM" id="SSF48452">
    <property type="entry name" value="TPR-like"/>
    <property type="match status" value="1"/>
</dbReference>
<dbReference type="CDD" id="cd02440">
    <property type="entry name" value="AdoMet_MTases"/>
    <property type="match status" value="1"/>
</dbReference>
<dbReference type="InterPro" id="IPR019734">
    <property type="entry name" value="TPR_rpt"/>
</dbReference>
<evidence type="ECO:0000313" key="4">
    <source>
        <dbReference type="Proteomes" id="UP000630353"/>
    </source>
</evidence>
<dbReference type="InterPro" id="IPR013217">
    <property type="entry name" value="Methyltransf_12"/>
</dbReference>
<feature type="repeat" description="TPR" evidence="1">
    <location>
        <begin position="42"/>
        <end position="75"/>
    </location>
</feature>
<dbReference type="InterPro" id="IPR029063">
    <property type="entry name" value="SAM-dependent_MTases_sf"/>
</dbReference>
<keyword evidence="3" id="KW-0489">Methyltransferase</keyword>
<feature type="domain" description="Methyltransferase type 12" evidence="2">
    <location>
        <begin position="145"/>
        <end position="235"/>
    </location>
</feature>
<protein>
    <submittedName>
        <fullName evidence="3">Methyltransferase</fullName>
    </submittedName>
</protein>
<evidence type="ECO:0000259" key="2">
    <source>
        <dbReference type="Pfam" id="PF08242"/>
    </source>
</evidence>
<dbReference type="Gene3D" id="1.25.40.10">
    <property type="entry name" value="Tetratricopeptide repeat domain"/>
    <property type="match status" value="1"/>
</dbReference>
<dbReference type="SUPFAM" id="SSF53335">
    <property type="entry name" value="S-adenosyl-L-methionine-dependent methyltransferases"/>
    <property type="match status" value="1"/>
</dbReference>
<reference evidence="3" key="2">
    <citation type="submission" date="2020-09" db="EMBL/GenBank/DDBJ databases">
        <authorList>
            <person name="Sun Q."/>
            <person name="Kim S."/>
        </authorList>
    </citation>
    <scope>NUCLEOTIDE SEQUENCE</scope>
    <source>
        <strain evidence="3">KCTC 42651</strain>
    </source>
</reference>
<dbReference type="PROSITE" id="PS50005">
    <property type="entry name" value="TPR"/>
    <property type="match status" value="1"/>
</dbReference>
<dbReference type="Proteomes" id="UP000630353">
    <property type="component" value="Unassembled WGS sequence"/>
</dbReference>
<comment type="caution">
    <text evidence="3">The sequence shown here is derived from an EMBL/GenBank/DDBJ whole genome shotgun (WGS) entry which is preliminary data.</text>
</comment>
<evidence type="ECO:0000256" key="1">
    <source>
        <dbReference type="PROSITE-ProRule" id="PRU00339"/>
    </source>
</evidence>
<dbReference type="AlphaFoldDB" id="A0A919CSG8"/>
<dbReference type="Pfam" id="PF14559">
    <property type="entry name" value="TPR_19"/>
    <property type="match status" value="1"/>
</dbReference>
<dbReference type="EMBL" id="BMZS01000010">
    <property type="protein sequence ID" value="GHD57891.1"/>
    <property type="molecule type" value="Genomic_DNA"/>
</dbReference>
<organism evidence="3 4">
    <name type="scientific">Thalassobaculum fulvum</name>
    <dbReference type="NCBI Taxonomy" id="1633335"/>
    <lineage>
        <taxon>Bacteria</taxon>
        <taxon>Pseudomonadati</taxon>
        <taxon>Pseudomonadota</taxon>
        <taxon>Alphaproteobacteria</taxon>
        <taxon>Rhodospirillales</taxon>
        <taxon>Thalassobaculaceae</taxon>
        <taxon>Thalassobaculum</taxon>
    </lineage>
</organism>
<keyword evidence="1" id="KW-0802">TPR repeat</keyword>
<keyword evidence="3" id="KW-0808">Transferase</keyword>
<reference evidence="3" key="1">
    <citation type="journal article" date="2014" name="Int. J. Syst. Evol. Microbiol.">
        <title>Complete genome sequence of Corynebacterium casei LMG S-19264T (=DSM 44701T), isolated from a smear-ripened cheese.</title>
        <authorList>
            <consortium name="US DOE Joint Genome Institute (JGI-PGF)"/>
            <person name="Walter F."/>
            <person name="Albersmeier A."/>
            <person name="Kalinowski J."/>
            <person name="Ruckert C."/>
        </authorList>
    </citation>
    <scope>NUCLEOTIDE SEQUENCE</scope>
    <source>
        <strain evidence="3">KCTC 42651</strain>
    </source>
</reference>
<dbReference type="PANTHER" id="PTHR43464:SF92">
    <property type="entry name" value="SLR1071 PROTEIN"/>
    <property type="match status" value="1"/>
</dbReference>
<gene>
    <name evidence="3" type="ORF">GCM10017083_39930</name>
</gene>
<dbReference type="GO" id="GO:0032259">
    <property type="term" value="P:methylation"/>
    <property type="evidence" value="ECO:0007669"/>
    <property type="project" value="UniProtKB-KW"/>
</dbReference>
<dbReference type="Gene3D" id="3.40.50.150">
    <property type="entry name" value="Vaccinia Virus protein VP39"/>
    <property type="match status" value="1"/>
</dbReference>
<name>A0A919CSG8_9PROT</name>
<evidence type="ECO:0000313" key="3">
    <source>
        <dbReference type="EMBL" id="GHD57891.1"/>
    </source>
</evidence>
<accession>A0A919CSG8</accession>
<keyword evidence="4" id="KW-1185">Reference proteome</keyword>
<sequence length="328" mass="34964">MTSGDLRADRRVETARALTADGDHDGALSVLEQTLELTPDWPELHFLIGESAMAAGQRDRAVAAFTRYLALIPEDRHGALPLLALLGATPAPDALPAAYVAALFDEYAPRFEQSLLIGLGYRAPQHLLQAIDGIRGAEAGFGAVLDLGCGTGLMGERLRARAAWMEGIDLSGAMIAQAAGKGVYDVLHTAELIDHLAGETRKFDLITAADVLIYLGDLEPFFAAAADRLAAGGMLAVTVEAAEADGPGVDRRLRPSRRFAHSAGYVARAAAAAGLAVRHHQRAALRRDGTDTIEGHVMVFERPAAALRDRIEPPVAAPRRRRRRPLPG</sequence>